<keyword evidence="2" id="KW-1185">Reference proteome</keyword>
<accession>A0ABS1VBS5</accession>
<evidence type="ECO:0000313" key="1">
    <source>
        <dbReference type="EMBL" id="MBL6459093.1"/>
    </source>
</evidence>
<gene>
    <name evidence="1" type="ORF">JMJ55_27580</name>
</gene>
<dbReference type="Proteomes" id="UP000606490">
    <property type="component" value="Unassembled WGS sequence"/>
</dbReference>
<organism evidence="1 2">
    <name type="scientific">Belnapia mucosa</name>
    <dbReference type="NCBI Taxonomy" id="2804532"/>
    <lineage>
        <taxon>Bacteria</taxon>
        <taxon>Pseudomonadati</taxon>
        <taxon>Pseudomonadota</taxon>
        <taxon>Alphaproteobacteria</taxon>
        <taxon>Acetobacterales</taxon>
        <taxon>Roseomonadaceae</taxon>
        <taxon>Belnapia</taxon>
    </lineage>
</organism>
<evidence type="ECO:0000313" key="2">
    <source>
        <dbReference type="Proteomes" id="UP000606490"/>
    </source>
</evidence>
<protein>
    <submittedName>
        <fullName evidence="1">Uncharacterized protein</fullName>
    </submittedName>
</protein>
<name>A0ABS1VBS5_9PROT</name>
<dbReference type="EMBL" id="JAEUXJ010000026">
    <property type="protein sequence ID" value="MBL6459093.1"/>
    <property type="molecule type" value="Genomic_DNA"/>
</dbReference>
<sequence length="63" mass="6819">MLKNGGAIPFDLFFNPTGLAPNPVVRRCGLCAARDAHLRFVADPAIHCIDGRFFSRYQQAAGG</sequence>
<proteinExistence type="predicted"/>
<reference evidence="1 2" key="1">
    <citation type="submission" date="2021-01" db="EMBL/GenBank/DDBJ databases">
        <title>Belnapia mucosa sp. nov. and Belnapia arida sp. nov., isolated from the Tabernas Desert (Almeria, Spain).</title>
        <authorList>
            <person name="Molina-Menor E."/>
            <person name="Vidal-Verdu A."/>
            <person name="Calonge A."/>
            <person name="Satari L."/>
            <person name="Pereto Magraner J."/>
            <person name="Porcar Miralles M."/>
        </authorList>
    </citation>
    <scope>NUCLEOTIDE SEQUENCE [LARGE SCALE GENOMIC DNA]</scope>
    <source>
        <strain evidence="1 2">T6</strain>
    </source>
</reference>
<comment type="caution">
    <text evidence="1">The sequence shown here is derived from an EMBL/GenBank/DDBJ whole genome shotgun (WGS) entry which is preliminary data.</text>
</comment>
<dbReference type="RefSeq" id="WP_202828827.1">
    <property type="nucleotide sequence ID" value="NZ_JAEUXJ010000026.1"/>
</dbReference>